<name>A0A0F7ICV6_9EURY</name>
<dbReference type="KEGG" id="gah:GAH_02014"/>
<protein>
    <submittedName>
        <fullName evidence="1">Uncharacterized protein conserved in archaea</fullName>
    </submittedName>
</protein>
<accession>A0A0F7ICV6</accession>
<dbReference type="InterPro" id="IPR023129">
    <property type="entry name" value="MTH889-like_dom_sf"/>
</dbReference>
<organism evidence="1 2">
    <name type="scientific">Geoglobus ahangari</name>
    <dbReference type="NCBI Taxonomy" id="113653"/>
    <lineage>
        <taxon>Archaea</taxon>
        <taxon>Methanobacteriati</taxon>
        <taxon>Methanobacteriota</taxon>
        <taxon>Archaeoglobi</taxon>
        <taxon>Archaeoglobales</taxon>
        <taxon>Archaeoglobaceae</taxon>
        <taxon>Geoglobus</taxon>
    </lineage>
</organism>
<dbReference type="Proteomes" id="UP000034723">
    <property type="component" value="Chromosome"/>
</dbReference>
<dbReference type="PANTHER" id="PTHR42240:SF1">
    <property type="entry name" value="DUF211 DOMAIN-CONTAINING PROTEIN"/>
    <property type="match status" value="1"/>
</dbReference>
<dbReference type="HOGENOM" id="CLU_179754_1_0_2"/>
<dbReference type="InterPro" id="IPR003831">
    <property type="entry name" value="DUF211"/>
</dbReference>
<dbReference type="InParanoid" id="A0A0F7ICV6"/>
<dbReference type="AlphaFoldDB" id="A0A0F7ICV6"/>
<dbReference type="STRING" id="113653.GAH_02014"/>
<dbReference type="EMBL" id="CP011267">
    <property type="protein sequence ID" value="AKG90715.1"/>
    <property type="molecule type" value="Genomic_DNA"/>
</dbReference>
<dbReference type="Gene3D" id="3.30.70.1340">
    <property type="entry name" value="MTH889-like domain"/>
    <property type="match status" value="1"/>
</dbReference>
<evidence type="ECO:0000313" key="2">
    <source>
        <dbReference type="Proteomes" id="UP000034723"/>
    </source>
</evidence>
<keyword evidence="2" id="KW-1185">Reference proteome</keyword>
<dbReference type="PANTHER" id="PTHR42240">
    <property type="entry name" value="DUF211 DOMAIN-CONTAINING PROTEIN"/>
    <property type="match status" value="1"/>
</dbReference>
<dbReference type="SUPFAM" id="SSF160363">
    <property type="entry name" value="MTH889-like"/>
    <property type="match status" value="1"/>
</dbReference>
<sequence length="99" mass="11165">MFFVAGIRRLVLDVLKPHEPSNLLLAKILSELEFVDGVNLSLYEIDQNTENVKITIVGDEMDFEEIKRTIESLGGVIHSVDEVVAGKRIVENVLTEQDR</sequence>
<dbReference type="Pfam" id="PF02680">
    <property type="entry name" value="DUF211"/>
    <property type="match status" value="1"/>
</dbReference>
<dbReference type="PATRIC" id="fig|113653.22.peg.1981"/>
<gene>
    <name evidence="1" type="ORF">GAH_02014</name>
</gene>
<evidence type="ECO:0000313" key="1">
    <source>
        <dbReference type="EMBL" id="AKG90715.1"/>
    </source>
</evidence>
<reference evidence="1 2" key="1">
    <citation type="submission" date="2015-04" db="EMBL/GenBank/DDBJ databases">
        <title>The complete genome sequence of the hyperthermophilic, obligate iron-reducing archaeon Geoglobus ahangari strain 234T.</title>
        <authorList>
            <person name="Manzella M.P."/>
            <person name="Holmes D.E."/>
            <person name="Rocheleau J.M."/>
            <person name="Chung A."/>
            <person name="Reguera G."/>
            <person name="Kashefi K."/>
        </authorList>
    </citation>
    <scope>NUCLEOTIDE SEQUENCE [LARGE SCALE GENOMIC DNA]</scope>
    <source>
        <strain evidence="1 2">234</strain>
    </source>
</reference>
<proteinExistence type="predicted"/>